<reference evidence="2" key="1">
    <citation type="submission" date="2009-01" db="EMBL/GenBank/DDBJ databases">
        <title>Complete sequence of chromosome Cyanothece sp. PCC 7425.</title>
        <authorList>
            <consortium name="US DOE Joint Genome Institute"/>
            <person name="Lucas S."/>
            <person name="Copeland A."/>
            <person name="Lapidus A."/>
            <person name="Glavina del Rio T."/>
            <person name="Dalin E."/>
            <person name="Tice H."/>
            <person name="Bruce D."/>
            <person name="Goodwin L."/>
            <person name="Pitluck S."/>
            <person name="Sims D."/>
            <person name="Meineke L."/>
            <person name="Brettin T."/>
            <person name="Detter J.C."/>
            <person name="Han C."/>
            <person name="Larimer F."/>
            <person name="Land M."/>
            <person name="Hauser L."/>
            <person name="Kyrpides N."/>
            <person name="Ovchinnikova G."/>
            <person name="Liberton M."/>
            <person name="Stoeckel J."/>
            <person name="Banerjee A."/>
            <person name="Singh A."/>
            <person name="Page L."/>
            <person name="Sato H."/>
            <person name="Zhao L."/>
            <person name="Sherman L."/>
            <person name="Pakrasi H."/>
            <person name="Richardson P."/>
        </authorList>
    </citation>
    <scope>NUCLEOTIDE SEQUENCE</scope>
    <source>
        <strain evidence="2">PCC 7425</strain>
    </source>
</reference>
<evidence type="ECO:0000313" key="2">
    <source>
        <dbReference type="EMBL" id="ACL46569.1"/>
    </source>
</evidence>
<sequence>MLRMSTLSMGATLTLAVAFGGASTAMGQTPPPAPEAGIYKVTQILYPPGQPKVTFTNCLTFDGLGGLTDAAVSSALGSTGVNSRYDKTTLGGREWQSISRSVNTTYLGQSVNGVIQYNGKYRVTPTGKKNIAADGLGIVQVNPPNGTTLIGIPLTLSGTKVETCTPVLPSSAALPDYLRPLFRRR</sequence>
<dbReference type="KEGG" id="cyn:Cyan7425_4256"/>
<gene>
    <name evidence="2" type="ordered locus">Cyan7425_4256</name>
</gene>
<keyword evidence="1" id="KW-0732">Signal</keyword>
<dbReference type="HOGENOM" id="CLU_1459025_0_0_3"/>
<evidence type="ECO:0008006" key="3">
    <source>
        <dbReference type="Google" id="ProtNLM"/>
    </source>
</evidence>
<dbReference type="EMBL" id="CP001344">
    <property type="protein sequence ID" value="ACL46569.1"/>
    <property type="molecule type" value="Genomic_DNA"/>
</dbReference>
<name>B8HXM4_CYAP4</name>
<dbReference type="AlphaFoldDB" id="B8HXM4"/>
<feature type="chain" id="PRO_5002873530" description="Secreted protein" evidence="1">
    <location>
        <begin position="28"/>
        <end position="185"/>
    </location>
</feature>
<proteinExistence type="predicted"/>
<evidence type="ECO:0000256" key="1">
    <source>
        <dbReference type="SAM" id="SignalP"/>
    </source>
</evidence>
<accession>B8HXM4</accession>
<protein>
    <recommendedName>
        <fullName evidence="3">Secreted protein</fullName>
    </recommendedName>
</protein>
<organism evidence="2">
    <name type="scientific">Cyanothece sp. (strain PCC 7425 / ATCC 29141)</name>
    <dbReference type="NCBI Taxonomy" id="395961"/>
    <lineage>
        <taxon>Bacteria</taxon>
        <taxon>Bacillati</taxon>
        <taxon>Cyanobacteriota</taxon>
        <taxon>Cyanophyceae</taxon>
        <taxon>Gomontiellales</taxon>
        <taxon>Cyanothecaceae</taxon>
        <taxon>Cyanothece</taxon>
    </lineage>
</organism>
<feature type="signal peptide" evidence="1">
    <location>
        <begin position="1"/>
        <end position="27"/>
    </location>
</feature>